<evidence type="ECO:0000313" key="2">
    <source>
        <dbReference type="Proteomes" id="UP000276249"/>
    </source>
</evidence>
<dbReference type="AlphaFoldDB" id="A0ABD7ITD4"/>
<evidence type="ECO:0000313" key="1">
    <source>
        <dbReference type="EMBL" id="RMW51729.1"/>
    </source>
</evidence>
<dbReference type="PANTHER" id="PTHR33594:SF1">
    <property type="entry name" value="HD_PDEASE DOMAIN-CONTAINING PROTEIN"/>
    <property type="match status" value="1"/>
</dbReference>
<protein>
    <submittedName>
        <fullName evidence="1">Hydrolase</fullName>
    </submittedName>
</protein>
<sequence>KCVQDADRLDALGAIGIARAFAYGGHAGQAIYDSN</sequence>
<proteinExistence type="predicted"/>
<dbReference type="SUPFAM" id="SSF109604">
    <property type="entry name" value="HD-domain/PDEase-like"/>
    <property type="match status" value="1"/>
</dbReference>
<feature type="non-terminal residue" evidence="1">
    <location>
        <position position="1"/>
    </location>
</feature>
<reference evidence="1 2" key="1">
    <citation type="submission" date="2018-10" db="EMBL/GenBank/DDBJ databases">
        <title>Genome sequences of five Lactobacillus pentosus strains isolated from brines of traditionally fermented spanish-style green table olives and differences between them.</title>
        <authorList>
            <person name="Jimenez Diaz R."/>
        </authorList>
    </citation>
    <scope>NUCLEOTIDE SEQUENCE [LARGE SCALE GENOMIC DNA]</scope>
    <source>
        <strain evidence="1 2">IG10</strain>
    </source>
</reference>
<keyword evidence="1" id="KW-0378">Hydrolase</keyword>
<organism evidence="1 2">
    <name type="scientific">Lactiplantibacillus pentosus</name>
    <name type="common">Lactobacillus pentosus</name>
    <dbReference type="NCBI Taxonomy" id="1589"/>
    <lineage>
        <taxon>Bacteria</taxon>
        <taxon>Bacillati</taxon>
        <taxon>Bacillota</taxon>
        <taxon>Bacilli</taxon>
        <taxon>Lactobacillales</taxon>
        <taxon>Lactobacillaceae</taxon>
        <taxon>Lactiplantibacillus</taxon>
    </lineage>
</organism>
<dbReference type="GO" id="GO:0016787">
    <property type="term" value="F:hydrolase activity"/>
    <property type="evidence" value="ECO:0007669"/>
    <property type="project" value="UniProtKB-KW"/>
</dbReference>
<comment type="caution">
    <text evidence="1">The sequence shown here is derived from an EMBL/GenBank/DDBJ whole genome shotgun (WGS) entry which is preliminary data.</text>
</comment>
<dbReference type="PANTHER" id="PTHR33594">
    <property type="entry name" value="SUPERFAMILY HYDROLASE, PUTATIVE (AFU_ORTHOLOGUE AFUA_1G03035)-RELATED"/>
    <property type="match status" value="1"/>
</dbReference>
<dbReference type="EMBL" id="RDCJ01000021">
    <property type="protein sequence ID" value="RMW51729.1"/>
    <property type="molecule type" value="Genomic_DNA"/>
</dbReference>
<dbReference type="Gene3D" id="1.10.3210.50">
    <property type="match status" value="1"/>
</dbReference>
<name>A0ABD7ITD4_LACPE</name>
<gene>
    <name evidence="1" type="ORF">D6U18_01880</name>
</gene>
<dbReference type="Proteomes" id="UP000276249">
    <property type="component" value="Unassembled WGS sequence"/>
</dbReference>
<accession>A0ABD7ITD4</accession>